<dbReference type="Gene3D" id="3.40.50.1000">
    <property type="entry name" value="HAD superfamily/HAD-like"/>
    <property type="match status" value="1"/>
</dbReference>
<dbReference type="SUPFAM" id="SSF56784">
    <property type="entry name" value="HAD-like"/>
    <property type="match status" value="1"/>
</dbReference>
<protein>
    <recommendedName>
        <fullName evidence="1">Polynucleotide kinase PNKP phosphatase domain-containing protein</fullName>
    </recommendedName>
</protein>
<reference evidence="2" key="1">
    <citation type="submission" date="2018-05" db="EMBL/GenBank/DDBJ databases">
        <authorList>
            <person name="Lanie J.A."/>
            <person name="Ng W.-L."/>
            <person name="Kazmierczak K.M."/>
            <person name="Andrzejewski T.M."/>
            <person name="Davidsen T.M."/>
            <person name="Wayne K.J."/>
            <person name="Tettelin H."/>
            <person name="Glass J.I."/>
            <person name="Rusch D."/>
            <person name="Podicherti R."/>
            <person name="Tsui H.-C.T."/>
            <person name="Winkler M.E."/>
        </authorList>
    </citation>
    <scope>NUCLEOTIDE SEQUENCE</scope>
</reference>
<dbReference type="Pfam" id="PF25109">
    <property type="entry name" value="HAD_PNKP"/>
    <property type="match status" value="1"/>
</dbReference>
<dbReference type="InterPro" id="IPR036412">
    <property type="entry name" value="HAD-like_sf"/>
</dbReference>
<dbReference type="InterPro" id="IPR023214">
    <property type="entry name" value="HAD_sf"/>
</dbReference>
<accession>A0A382AD00</accession>
<gene>
    <name evidence="2" type="ORF">METZ01_LOCUS152269</name>
</gene>
<dbReference type="AlphaFoldDB" id="A0A382AD00"/>
<dbReference type="EMBL" id="UINC01024883">
    <property type="protein sequence ID" value="SVA99415.1"/>
    <property type="molecule type" value="Genomic_DNA"/>
</dbReference>
<evidence type="ECO:0000313" key="2">
    <source>
        <dbReference type="EMBL" id="SVA99415.1"/>
    </source>
</evidence>
<evidence type="ECO:0000259" key="1">
    <source>
        <dbReference type="Pfam" id="PF25109"/>
    </source>
</evidence>
<sequence length="156" mass="18068">MFIYRDLEPPSGFVFIVDIDGVIADATAHQHYLNGASQNWEEFFEATLNSRVFKEGRELVKSLDASKPIFIMTARPSYLLEKTVDWLNQNEISWDALLMREGNDDRSSPEVKLDLLRDSIECGYKPALALDDDPRNLLMFWEQKIPSIYIHSGYYE</sequence>
<feature type="domain" description="Polynucleotide kinase PNKP phosphatase" evidence="1">
    <location>
        <begin position="15"/>
        <end position="152"/>
    </location>
</feature>
<proteinExistence type="predicted"/>
<name>A0A382AD00_9ZZZZ</name>
<dbReference type="InterPro" id="IPR056782">
    <property type="entry name" value="HAD_PNKP"/>
</dbReference>
<organism evidence="2">
    <name type="scientific">marine metagenome</name>
    <dbReference type="NCBI Taxonomy" id="408172"/>
    <lineage>
        <taxon>unclassified sequences</taxon>
        <taxon>metagenomes</taxon>
        <taxon>ecological metagenomes</taxon>
    </lineage>
</organism>